<keyword evidence="8" id="KW-0464">Manganese</keyword>
<comment type="catalytic activity">
    <reaction evidence="10">
        <text>ITP + H2O = IDP + phosphate + H(+)</text>
        <dbReference type="Rhea" id="RHEA:28330"/>
        <dbReference type="ChEBI" id="CHEBI:15377"/>
        <dbReference type="ChEBI" id="CHEBI:15378"/>
        <dbReference type="ChEBI" id="CHEBI:43474"/>
        <dbReference type="ChEBI" id="CHEBI:58280"/>
        <dbReference type="ChEBI" id="CHEBI:61402"/>
        <dbReference type="EC" id="3.6.1.73"/>
    </reaction>
</comment>
<evidence type="ECO:0000256" key="2">
    <source>
        <dbReference type="ARBA" id="ARBA00001946"/>
    </source>
</evidence>
<organism evidence="13 14">
    <name type="scientific">Pyrinomonas methylaliphatogenes</name>
    <dbReference type="NCBI Taxonomy" id="454194"/>
    <lineage>
        <taxon>Bacteria</taxon>
        <taxon>Pseudomonadati</taxon>
        <taxon>Acidobacteriota</taxon>
        <taxon>Blastocatellia</taxon>
        <taxon>Blastocatellales</taxon>
        <taxon>Pyrinomonadaceae</taxon>
        <taxon>Pyrinomonas</taxon>
    </lineage>
</organism>
<dbReference type="Proteomes" id="UP000031518">
    <property type="component" value="Unassembled WGS sequence"/>
</dbReference>
<keyword evidence="4" id="KW-0547">Nucleotide-binding</keyword>
<reference evidence="13 14" key="1">
    <citation type="submission" date="2013-12" db="EMBL/GenBank/DDBJ databases">
        <authorList>
            <person name="Stott M."/>
        </authorList>
    </citation>
    <scope>NUCLEOTIDE SEQUENCE [LARGE SCALE GENOMIC DNA]</scope>
    <source>
        <strain evidence="13 14">K22</strain>
    </source>
</reference>
<evidence type="ECO:0000313" key="14">
    <source>
        <dbReference type="Proteomes" id="UP000031518"/>
    </source>
</evidence>
<dbReference type="GO" id="GO:0103023">
    <property type="term" value="F:ITPase activity"/>
    <property type="evidence" value="ECO:0007669"/>
    <property type="project" value="UniProtKB-EC"/>
</dbReference>
<reference evidence="13 14" key="2">
    <citation type="submission" date="2015-01" db="EMBL/GenBank/DDBJ databases">
        <title>Complete genome sequence of Pyrinomonas methylaliphatogenes type strain K22T.</title>
        <authorList>
            <person name="Lee K.C.Y."/>
            <person name="Power J.F."/>
            <person name="Dunfield P.F."/>
            <person name="Morgan X.C."/>
            <person name="Huttenhower C."/>
            <person name="Stott M.B."/>
        </authorList>
    </citation>
    <scope>NUCLEOTIDE SEQUENCE [LARGE SCALE GENOMIC DNA]</scope>
    <source>
        <strain evidence="13 14">K22</strain>
    </source>
</reference>
<dbReference type="OrthoDB" id="164951at2"/>
<dbReference type="AlphaFoldDB" id="A0A0B6X0U9"/>
<dbReference type="PANTHER" id="PTHR34699:SF2">
    <property type="entry name" value="NON-CANONICAL PURINE NTP PHOSPHATASE_PRRC1 DOMAIN-CONTAINING PROTEIN"/>
    <property type="match status" value="1"/>
</dbReference>
<dbReference type="EC" id="3.6.1.73" evidence="9"/>
<evidence type="ECO:0000256" key="5">
    <source>
        <dbReference type="ARBA" id="ARBA00022801"/>
    </source>
</evidence>
<dbReference type="InterPro" id="IPR026533">
    <property type="entry name" value="NTPase/PRRC1"/>
</dbReference>
<dbReference type="GO" id="GO:0046872">
    <property type="term" value="F:metal ion binding"/>
    <property type="evidence" value="ECO:0007669"/>
    <property type="project" value="UniProtKB-KW"/>
</dbReference>
<dbReference type="Pfam" id="PF01931">
    <property type="entry name" value="NTPase_I-T"/>
    <property type="match status" value="1"/>
</dbReference>
<keyword evidence="5" id="KW-0378">Hydrolase</keyword>
<evidence type="ECO:0000256" key="8">
    <source>
        <dbReference type="ARBA" id="ARBA00023211"/>
    </source>
</evidence>
<sequence length="193" mass="21102">MIKVALGSRRAAKIAAVRSCLARLAELDPHWRDAEVIPREVQTHIAAMPLDDAESMRGARERAHAVRARLQREGLTADFFLGLEGGFHMISGAGERLTLLRNWAYVTDGTRGSFGAGPAIPVPETIVTRVIETGRELGEIIDEITGEEDVRSNRGAWGVFSRGLLSRALSFELALIAAFAPFYNPTLYRSNGT</sequence>
<keyword evidence="6" id="KW-0460">Magnesium</keyword>
<evidence type="ECO:0000256" key="6">
    <source>
        <dbReference type="ARBA" id="ARBA00022842"/>
    </source>
</evidence>
<evidence type="ECO:0000256" key="3">
    <source>
        <dbReference type="ARBA" id="ARBA00022723"/>
    </source>
</evidence>
<dbReference type="Gene3D" id="3.90.950.10">
    <property type="match status" value="1"/>
</dbReference>
<name>A0A0B6X0U9_9BACT</name>
<dbReference type="InterPro" id="IPR029001">
    <property type="entry name" value="ITPase-like_fam"/>
</dbReference>
<keyword evidence="7" id="KW-0546">Nucleotide metabolism</keyword>
<gene>
    <name evidence="13" type="ORF">PYK22_03024</name>
</gene>
<protein>
    <recommendedName>
        <fullName evidence="9">inosine/xanthosine triphosphatase</fullName>
        <ecNumber evidence="9">3.6.1.73</ecNumber>
    </recommendedName>
</protein>
<evidence type="ECO:0000256" key="9">
    <source>
        <dbReference type="ARBA" id="ARBA00038901"/>
    </source>
</evidence>
<dbReference type="GO" id="GO:0000166">
    <property type="term" value="F:nucleotide binding"/>
    <property type="evidence" value="ECO:0007669"/>
    <property type="project" value="UniProtKB-KW"/>
</dbReference>
<comment type="cofactor">
    <cofactor evidence="1">
        <name>Mn(2+)</name>
        <dbReference type="ChEBI" id="CHEBI:29035"/>
    </cofactor>
</comment>
<keyword evidence="3" id="KW-0479">Metal-binding</keyword>
<dbReference type="InterPro" id="IPR050299">
    <property type="entry name" value="YjjX_NTPase"/>
</dbReference>
<proteinExistence type="predicted"/>
<evidence type="ECO:0000256" key="7">
    <source>
        <dbReference type="ARBA" id="ARBA00023080"/>
    </source>
</evidence>
<dbReference type="STRING" id="454194.PYK22_03024"/>
<evidence type="ECO:0000256" key="10">
    <source>
        <dbReference type="ARBA" id="ARBA00048174"/>
    </source>
</evidence>
<dbReference type="SUPFAM" id="SSF52972">
    <property type="entry name" value="ITPase-like"/>
    <property type="match status" value="1"/>
</dbReference>
<keyword evidence="14" id="KW-1185">Reference proteome</keyword>
<evidence type="ECO:0000256" key="4">
    <source>
        <dbReference type="ARBA" id="ARBA00022741"/>
    </source>
</evidence>
<dbReference type="GO" id="GO:0006772">
    <property type="term" value="P:thiamine metabolic process"/>
    <property type="evidence" value="ECO:0007669"/>
    <property type="project" value="TreeGrafter"/>
</dbReference>
<dbReference type="PANTHER" id="PTHR34699">
    <property type="match status" value="1"/>
</dbReference>
<accession>A0A0B6X0U9</accession>
<dbReference type="RefSeq" id="WP_060635744.1">
    <property type="nucleotide sequence ID" value="NZ_CBXV010000008.1"/>
</dbReference>
<evidence type="ECO:0000256" key="1">
    <source>
        <dbReference type="ARBA" id="ARBA00001936"/>
    </source>
</evidence>
<evidence type="ECO:0000313" key="13">
    <source>
        <dbReference type="EMBL" id="CDM66976.1"/>
    </source>
</evidence>
<comment type="cofactor">
    <cofactor evidence="2">
        <name>Mg(2+)</name>
        <dbReference type="ChEBI" id="CHEBI:18420"/>
    </cofactor>
</comment>
<dbReference type="EMBL" id="CBXV010000008">
    <property type="protein sequence ID" value="CDM66976.1"/>
    <property type="molecule type" value="Genomic_DNA"/>
</dbReference>
<dbReference type="GO" id="GO:0009117">
    <property type="term" value="P:nucleotide metabolic process"/>
    <property type="evidence" value="ECO:0007669"/>
    <property type="project" value="UniProtKB-KW"/>
</dbReference>
<comment type="catalytic activity">
    <reaction evidence="11">
        <text>XTP + H2O = XDP + phosphate + H(+)</text>
        <dbReference type="Rhea" id="RHEA:28406"/>
        <dbReference type="ChEBI" id="CHEBI:15377"/>
        <dbReference type="ChEBI" id="CHEBI:15378"/>
        <dbReference type="ChEBI" id="CHEBI:43474"/>
        <dbReference type="ChEBI" id="CHEBI:59884"/>
        <dbReference type="ChEBI" id="CHEBI:61314"/>
        <dbReference type="EC" id="3.6.1.73"/>
    </reaction>
</comment>
<evidence type="ECO:0000259" key="12">
    <source>
        <dbReference type="Pfam" id="PF01931"/>
    </source>
</evidence>
<feature type="domain" description="Non-canonical purine NTP phosphatase/PRRC1" evidence="12">
    <location>
        <begin position="7"/>
        <end position="183"/>
    </location>
</feature>
<evidence type="ECO:0000256" key="11">
    <source>
        <dbReference type="ARBA" id="ARBA00048781"/>
    </source>
</evidence>